<reference evidence="1 2" key="1">
    <citation type="journal article" date="2020" name="Cell">
        <title>Large-Scale Comparative Analyses of Tick Genomes Elucidate Their Genetic Diversity and Vector Capacities.</title>
        <authorList>
            <consortium name="Tick Genome and Microbiome Consortium (TIGMIC)"/>
            <person name="Jia N."/>
            <person name="Wang J."/>
            <person name="Shi W."/>
            <person name="Du L."/>
            <person name="Sun Y."/>
            <person name="Zhan W."/>
            <person name="Jiang J.F."/>
            <person name="Wang Q."/>
            <person name="Zhang B."/>
            <person name="Ji P."/>
            <person name="Bell-Sakyi L."/>
            <person name="Cui X.M."/>
            <person name="Yuan T.T."/>
            <person name="Jiang B.G."/>
            <person name="Yang W.F."/>
            <person name="Lam T.T."/>
            <person name="Chang Q.C."/>
            <person name="Ding S.J."/>
            <person name="Wang X.J."/>
            <person name="Zhu J.G."/>
            <person name="Ruan X.D."/>
            <person name="Zhao L."/>
            <person name="Wei J.T."/>
            <person name="Ye R.Z."/>
            <person name="Que T.C."/>
            <person name="Du C.H."/>
            <person name="Zhou Y.H."/>
            <person name="Cheng J.X."/>
            <person name="Dai P.F."/>
            <person name="Guo W.B."/>
            <person name="Han X.H."/>
            <person name="Huang E.J."/>
            <person name="Li L.F."/>
            <person name="Wei W."/>
            <person name="Gao Y.C."/>
            <person name="Liu J.Z."/>
            <person name="Shao H.Z."/>
            <person name="Wang X."/>
            <person name="Wang C.C."/>
            <person name="Yang T.C."/>
            <person name="Huo Q.B."/>
            <person name="Li W."/>
            <person name="Chen H.Y."/>
            <person name="Chen S.E."/>
            <person name="Zhou L.G."/>
            <person name="Ni X.B."/>
            <person name="Tian J.H."/>
            <person name="Sheng Y."/>
            <person name="Liu T."/>
            <person name="Pan Y.S."/>
            <person name="Xia L.Y."/>
            <person name="Li J."/>
            <person name="Zhao F."/>
            <person name="Cao W.C."/>
        </authorList>
    </citation>
    <scope>NUCLEOTIDE SEQUENCE [LARGE SCALE GENOMIC DNA]</scope>
    <source>
        <strain evidence="1">Iper-2018</strain>
    </source>
</reference>
<organism evidence="1 2">
    <name type="scientific">Ixodes persulcatus</name>
    <name type="common">Taiga tick</name>
    <dbReference type="NCBI Taxonomy" id="34615"/>
    <lineage>
        <taxon>Eukaryota</taxon>
        <taxon>Metazoa</taxon>
        <taxon>Ecdysozoa</taxon>
        <taxon>Arthropoda</taxon>
        <taxon>Chelicerata</taxon>
        <taxon>Arachnida</taxon>
        <taxon>Acari</taxon>
        <taxon>Parasitiformes</taxon>
        <taxon>Ixodida</taxon>
        <taxon>Ixodoidea</taxon>
        <taxon>Ixodidae</taxon>
        <taxon>Ixodinae</taxon>
        <taxon>Ixodes</taxon>
    </lineage>
</organism>
<sequence length="348" mass="39677">MAHFHWLWSCSKVLETRHVLSFLDCPVEREGRLQRHGSGGVGARTPSKALSAWLVGPEQVFDDVRVLMPRRFTGKLCRFLADHLNRGTFSDLLEWVNKKEGLFRIVWKHGNGADATVEDYVVFLEWDKFKERGTRARKSPRKVQCHDTTKRKNTNKKMTEGPEAKQRFRSALRKMKFEVESCANGFQVMRFPKSDLEYLLQKEQLPPSPNTSEGSDDTFAGSDDSSQLSPGHASLEEEYLAFPLDNKANVTSFFDLGPKNYDVDSTNITELPGEIVDAGFTNLLNSYQLEFLQGTPTYEPLMQETFPPLSELHTPVLPEIPEFLRLQSADQISPEERPEALLEVLRIL</sequence>
<dbReference type="Proteomes" id="UP000805193">
    <property type="component" value="Unassembled WGS sequence"/>
</dbReference>
<name>A0AC60PQF7_IXOPE</name>
<keyword evidence="2" id="KW-1185">Reference proteome</keyword>
<proteinExistence type="predicted"/>
<evidence type="ECO:0000313" key="2">
    <source>
        <dbReference type="Proteomes" id="UP000805193"/>
    </source>
</evidence>
<comment type="caution">
    <text evidence="1">The sequence shown here is derived from an EMBL/GenBank/DDBJ whole genome shotgun (WGS) entry which is preliminary data.</text>
</comment>
<gene>
    <name evidence="1" type="ORF">HPB47_000922</name>
</gene>
<accession>A0AC60PQF7</accession>
<evidence type="ECO:0000313" key="1">
    <source>
        <dbReference type="EMBL" id="KAG0423269.1"/>
    </source>
</evidence>
<protein>
    <submittedName>
        <fullName evidence="1">Uncharacterized protein</fullName>
    </submittedName>
</protein>
<dbReference type="EMBL" id="JABSTQ010010120">
    <property type="protein sequence ID" value="KAG0423269.1"/>
    <property type="molecule type" value="Genomic_DNA"/>
</dbReference>